<dbReference type="Gene3D" id="1.10.8.60">
    <property type="match status" value="1"/>
</dbReference>
<comment type="function">
    <text evidence="4">Forms the sliding-clamp-loader together with the small subunit. Functions as an ATPase enzyme. The clamp loader holds the clamp in an open conformation and places it onto the DNA. 4 ATP molecules must bind to the sliding-clamp-loader before the latter can open the sliding clamp. ATP hydrolysis triggers the detachment of the sliding clamp from the sliding-clamp-loader, freeing the sliding clamp to track along DNA.</text>
</comment>
<keyword evidence="1" id="KW-0235">DNA replication</keyword>
<dbReference type="InterPro" id="IPR003959">
    <property type="entry name" value="ATPase_AAA_core"/>
</dbReference>
<evidence type="ECO:0000256" key="1">
    <source>
        <dbReference type="ARBA" id="ARBA00022705"/>
    </source>
</evidence>
<dbReference type="Pfam" id="PF21328">
    <property type="entry name" value="Gp44_lid"/>
    <property type="match status" value="1"/>
</dbReference>
<dbReference type="EC" id="3.6.4.-" evidence="4"/>
<dbReference type="Gene3D" id="3.40.50.300">
    <property type="entry name" value="P-loop containing nucleotide triphosphate hydrolases"/>
    <property type="match status" value="1"/>
</dbReference>
<dbReference type="EMBL" id="MH375644">
    <property type="protein sequence ID" value="AXC34506.1"/>
    <property type="molecule type" value="Genomic_DNA"/>
</dbReference>
<dbReference type="InterPro" id="IPR003593">
    <property type="entry name" value="AAA+_ATPase"/>
</dbReference>
<dbReference type="Pfam" id="PF00004">
    <property type="entry name" value="AAA"/>
    <property type="match status" value="1"/>
</dbReference>
<dbReference type="GO" id="GO:0016887">
    <property type="term" value="F:ATP hydrolysis activity"/>
    <property type="evidence" value="ECO:0007669"/>
    <property type="project" value="UniProtKB-UniRule"/>
</dbReference>
<feature type="domain" description="AAA+ ATPase" evidence="5">
    <location>
        <begin position="47"/>
        <end position="170"/>
    </location>
</feature>
<keyword evidence="4" id="KW-0378">Hydrolase</keyword>
<dbReference type="GO" id="GO:0006281">
    <property type="term" value="P:DNA repair"/>
    <property type="evidence" value="ECO:0007669"/>
    <property type="project" value="TreeGrafter"/>
</dbReference>
<dbReference type="InterPro" id="IPR046388">
    <property type="entry name" value="T4_Clamp_Loader_L"/>
</dbReference>
<dbReference type="PANTHER" id="PTHR11669:SF20">
    <property type="entry name" value="REPLICATION FACTOR C SUBUNIT 4"/>
    <property type="match status" value="1"/>
</dbReference>
<evidence type="ECO:0000256" key="2">
    <source>
        <dbReference type="ARBA" id="ARBA00022741"/>
    </source>
</evidence>
<comment type="subunit">
    <text evidence="4">The sliding-clamp-loader consists of 4 large subunits and 1 small subunit. Interacts with the sliding clamp; this interaction allows the sliding-clamp-loader to open the sliding clamp. Part of the replicase complex that includes the DNA polymerase, the polymerase clamp, the clamp loader complex, the single-stranded DNA binding protein, the primase, the helicase and the helicase assembly factor.</text>
</comment>
<name>A0A384ZS78_9CAUD</name>
<dbReference type="GO" id="GO:0003677">
    <property type="term" value="F:DNA binding"/>
    <property type="evidence" value="ECO:0007669"/>
    <property type="project" value="UniProtKB-UniRule"/>
</dbReference>
<dbReference type="InterPro" id="IPR048815">
    <property type="entry name" value="Gp44_lid"/>
</dbReference>
<dbReference type="RefSeq" id="YP_009838352.1">
    <property type="nucleotide sequence ID" value="NC_048709.1"/>
</dbReference>
<dbReference type="SMART" id="SM00382">
    <property type="entry name" value="AAA"/>
    <property type="match status" value="1"/>
</dbReference>
<keyword evidence="7" id="KW-1185">Reference proteome</keyword>
<keyword evidence="3 4" id="KW-0067">ATP-binding</keyword>
<dbReference type="GO" id="GO:0005524">
    <property type="term" value="F:ATP binding"/>
    <property type="evidence" value="ECO:0007669"/>
    <property type="project" value="UniProtKB-UniRule"/>
</dbReference>
<dbReference type="HAMAP" id="MF_04162">
    <property type="entry name" value="T4_Clamp_Loader_L"/>
    <property type="match status" value="1"/>
</dbReference>
<feature type="binding site" evidence="4">
    <location>
        <position position="30"/>
    </location>
    <ligand>
        <name>ATP</name>
        <dbReference type="ChEBI" id="CHEBI:30616"/>
    </ligand>
</feature>
<protein>
    <recommendedName>
        <fullName evidence="4">Sliding-clamp-loader large subunit</fullName>
        <ecNumber evidence="4">3.6.4.-</ecNumber>
    </recommendedName>
    <alternativeName>
        <fullName evidence="4">Clamp loader gp44 subunit</fullName>
    </alternativeName>
</protein>
<keyword evidence="2 4" id="KW-0547">Nucleotide-binding</keyword>
<reference evidence="6 7" key="1">
    <citation type="submission" date="2018-05" db="EMBL/GenBank/DDBJ databases">
        <title>The genome of Vibrio coralliilyticus phage YC.</title>
        <authorList>
            <person name="Benler S."/>
        </authorList>
    </citation>
    <scope>NUCLEOTIDE SEQUENCE [LARGE SCALE GENOMIC DNA]</scope>
</reference>
<dbReference type="GO" id="GO:0003689">
    <property type="term" value="F:DNA clamp loader activity"/>
    <property type="evidence" value="ECO:0007669"/>
    <property type="project" value="UniProtKB-UniRule"/>
</dbReference>
<dbReference type="InterPro" id="IPR027417">
    <property type="entry name" value="P-loop_NTPase"/>
</dbReference>
<feature type="binding site" evidence="4">
    <location>
        <begin position="59"/>
        <end position="64"/>
    </location>
    <ligand>
        <name>ATP</name>
        <dbReference type="ChEBI" id="CHEBI:30616"/>
    </ligand>
</feature>
<evidence type="ECO:0000256" key="4">
    <source>
        <dbReference type="HAMAP-Rule" id="MF_04162"/>
    </source>
</evidence>
<dbReference type="GO" id="GO:0039693">
    <property type="term" value="P:viral DNA genome replication"/>
    <property type="evidence" value="ECO:0007669"/>
    <property type="project" value="UniProtKB-UniRule"/>
</dbReference>
<dbReference type="KEGG" id="vg:55608584"/>
<feature type="binding site" evidence="4">
    <location>
        <position position="210"/>
    </location>
    <ligand>
        <name>ATP</name>
        <dbReference type="ChEBI" id="CHEBI:30616"/>
    </ligand>
</feature>
<dbReference type="SUPFAM" id="SSF52540">
    <property type="entry name" value="P-loop containing nucleoside triphosphate hydrolases"/>
    <property type="match status" value="1"/>
</dbReference>
<evidence type="ECO:0000313" key="6">
    <source>
        <dbReference type="EMBL" id="AXC34506.1"/>
    </source>
</evidence>
<evidence type="ECO:0000313" key="7">
    <source>
        <dbReference type="Proteomes" id="UP000260311"/>
    </source>
</evidence>
<dbReference type="Proteomes" id="UP000260311">
    <property type="component" value="Segment"/>
</dbReference>
<dbReference type="PANTHER" id="PTHR11669">
    <property type="entry name" value="REPLICATION FACTOR C / DNA POLYMERASE III GAMMA-TAU SUBUNIT"/>
    <property type="match status" value="1"/>
</dbReference>
<dbReference type="GeneID" id="55608584"/>
<proteinExistence type="inferred from homology"/>
<organism evidence="6 7">
    <name type="scientific">Vibrio phage YC</name>
    <dbReference type="NCBI Taxonomy" id="2267403"/>
    <lineage>
        <taxon>Viruses</taxon>
        <taxon>Duplodnaviria</taxon>
        <taxon>Heunggongvirae</taxon>
        <taxon>Uroviricota</taxon>
        <taxon>Caudoviricetes</taxon>
        <taxon>Pantevenvirales</taxon>
        <taxon>Ackermannviridae</taxon>
        <taxon>Campanilevirus</taxon>
        <taxon>Campanilevirus YC</taxon>
    </lineage>
</organism>
<keyword evidence="4" id="KW-1194">Viral DNA replication</keyword>
<dbReference type="CDD" id="cd00009">
    <property type="entry name" value="AAA"/>
    <property type="match status" value="1"/>
</dbReference>
<evidence type="ECO:0000256" key="3">
    <source>
        <dbReference type="ARBA" id="ARBA00022840"/>
    </source>
</evidence>
<keyword evidence="4" id="KW-0238">DNA-binding</keyword>
<accession>A0A384ZS78</accession>
<dbReference type="Gene3D" id="1.20.272.10">
    <property type="match status" value="1"/>
</dbReference>
<dbReference type="GO" id="GO:0006261">
    <property type="term" value="P:DNA-templated DNA replication"/>
    <property type="evidence" value="ECO:0007669"/>
    <property type="project" value="TreeGrafter"/>
</dbReference>
<sequence>MTDPIQVLNPRAKEGIWEQKYRPDALDQVVLPDELRAKYESYLAEEVLPNLCLYSPSPGTGKTTSALVLAAEYGCRKPLLINASLDTSIDTIRTKVYQYATGTSLAGGRKVVVLDEVERLSSAAQESLKGLIEAVSKNCSFILTTNAASSINGPLLSRCRLNKFMWNDEEALQMQKQMMKRAIAILEAESIEYHPQTIAALVKQCFPDNRTLLGTLQDYAVSRGAIDEGVLRNVQTQGIGTLIEHMRNKKFFEVKQWVYENSTRLGPDFYPKLIRVLCGDNGAEPLIEGKGQVEAIEFLGEEQKYHGHADLWLHVLRVTTVLMQICGPHWIKK</sequence>
<dbReference type="InterPro" id="IPR050238">
    <property type="entry name" value="DNA_Rep/Repair_Clamp_Loader"/>
</dbReference>
<feature type="binding site" evidence="4">
    <location>
        <begin position="18"/>
        <end position="21"/>
    </location>
    <ligand>
        <name>ATP</name>
        <dbReference type="ChEBI" id="CHEBI:30616"/>
    </ligand>
</feature>
<evidence type="ECO:0000259" key="5">
    <source>
        <dbReference type="SMART" id="SM00382"/>
    </source>
</evidence>
<comment type="similarity">
    <text evidence="4">Belongs to the Tevenvirinae sliding-clamp-loader large subunit family.</text>
</comment>